<keyword evidence="2" id="KW-0812">Transmembrane</keyword>
<evidence type="ECO:0000313" key="4">
    <source>
        <dbReference type="Proteomes" id="UP000321749"/>
    </source>
</evidence>
<name>A0AA87URS7_9MICO</name>
<feature type="transmembrane region" description="Helical" evidence="2">
    <location>
        <begin position="34"/>
        <end position="52"/>
    </location>
</feature>
<keyword evidence="2" id="KW-1133">Transmembrane helix</keyword>
<reference evidence="3 4" key="1">
    <citation type="submission" date="2019-07" db="EMBL/GenBank/DDBJ databases">
        <title>Whole genome shotgun sequence of Agrococcus baldri NBRC 103055.</title>
        <authorList>
            <person name="Hosoyama A."/>
            <person name="Uohara A."/>
            <person name="Ohji S."/>
            <person name="Ichikawa N."/>
        </authorList>
    </citation>
    <scope>NUCLEOTIDE SEQUENCE [LARGE SCALE GENOMIC DNA]</scope>
    <source>
        <strain evidence="3 4">NBRC 103055</strain>
    </source>
</reference>
<feature type="compositionally biased region" description="Low complexity" evidence="1">
    <location>
        <begin position="131"/>
        <end position="145"/>
    </location>
</feature>
<keyword evidence="2" id="KW-0472">Membrane</keyword>
<keyword evidence="4" id="KW-1185">Reference proteome</keyword>
<gene>
    <name evidence="3" type="ORF">ABA31_16320</name>
</gene>
<evidence type="ECO:0000313" key="3">
    <source>
        <dbReference type="EMBL" id="GEK80281.1"/>
    </source>
</evidence>
<protein>
    <submittedName>
        <fullName evidence="3">Uncharacterized protein</fullName>
    </submittedName>
</protein>
<feature type="region of interest" description="Disordered" evidence="1">
    <location>
        <begin position="110"/>
        <end position="186"/>
    </location>
</feature>
<feature type="compositionally biased region" description="Basic and acidic residues" evidence="1">
    <location>
        <begin position="147"/>
        <end position="168"/>
    </location>
</feature>
<proteinExistence type="predicted"/>
<feature type="transmembrane region" description="Helical" evidence="2">
    <location>
        <begin position="72"/>
        <end position="95"/>
    </location>
</feature>
<dbReference type="RefSeq" id="WP_146794411.1">
    <property type="nucleotide sequence ID" value="NZ_BJUU01000008.1"/>
</dbReference>
<evidence type="ECO:0000256" key="1">
    <source>
        <dbReference type="SAM" id="MobiDB-lite"/>
    </source>
</evidence>
<dbReference type="Proteomes" id="UP000321749">
    <property type="component" value="Unassembled WGS sequence"/>
</dbReference>
<feature type="compositionally biased region" description="Basic and acidic residues" evidence="1">
    <location>
        <begin position="175"/>
        <end position="186"/>
    </location>
</feature>
<evidence type="ECO:0000256" key="2">
    <source>
        <dbReference type="SAM" id="Phobius"/>
    </source>
</evidence>
<sequence>MDQTPDPAAEHGAEHPPEARRHDVDVRVRRSPKFGVFMVVGAVVGALIGWGVTAFQPPGVDDAGAPVDTTGVLGLVIVVGVVLGLGAGALVALLVDRSLAKRGRVLVAEQTDVEPVEEAPSPADAGEASFEPLPWAAPTAAAGEPTADERGADERSADERSADERRADPLAAPGDDPRERDRPAGA</sequence>
<comment type="caution">
    <text evidence="3">The sequence shown here is derived from an EMBL/GenBank/DDBJ whole genome shotgun (WGS) entry which is preliminary data.</text>
</comment>
<accession>A0AA87URS7</accession>
<dbReference type="AlphaFoldDB" id="A0AA87URS7"/>
<feature type="region of interest" description="Disordered" evidence="1">
    <location>
        <begin position="1"/>
        <end position="24"/>
    </location>
</feature>
<organism evidence="3 4">
    <name type="scientific">Agrococcus baldri</name>
    <dbReference type="NCBI Taxonomy" id="153730"/>
    <lineage>
        <taxon>Bacteria</taxon>
        <taxon>Bacillati</taxon>
        <taxon>Actinomycetota</taxon>
        <taxon>Actinomycetes</taxon>
        <taxon>Micrococcales</taxon>
        <taxon>Microbacteriaceae</taxon>
        <taxon>Agrococcus</taxon>
    </lineage>
</organism>
<feature type="compositionally biased region" description="Basic and acidic residues" evidence="1">
    <location>
        <begin position="8"/>
        <end position="24"/>
    </location>
</feature>
<dbReference type="EMBL" id="BJUU01000008">
    <property type="protein sequence ID" value="GEK80281.1"/>
    <property type="molecule type" value="Genomic_DNA"/>
</dbReference>